<dbReference type="GO" id="GO:0019546">
    <property type="term" value="P:L-arginine deiminase pathway"/>
    <property type="evidence" value="ECO:0007669"/>
    <property type="project" value="TreeGrafter"/>
</dbReference>
<dbReference type="SUPFAM" id="SSF55909">
    <property type="entry name" value="Pentein"/>
    <property type="match status" value="1"/>
</dbReference>
<accession>F4PU75</accession>
<sequence length="858" mass="95918">MNFNSNIHQSPVHLSNSVNYSINHNNGQLYHLDQKDTEINNSSYSFSQIHENDEAAIVILNEPSLAQWMGSIHPNGSLYEEPLDLSKAQDEHQQFRRLLEKEGCIVKTVRDILTSGTGDIAKRVLLEDFAFKCMKYELAAEQRLDELGLKDKELLSDEYKKSCIDSMSVEQLVEVILTRPTIKLRKSERDTELLATEYSFHPLVNLVFQRDQQITTAKGIVMASLSSPIRSPEVELMKLCFKLLDLPVLGEIPAPGKLEGGDFYPSGRGLCFIGVGLRSNFHAVDYLMRNDLLGTTRVAVVKDYFDLNQQRMHLDTVCNIINERVMLILEDICGEQSPIRRLVDEYTRDPHTGVYTLSRHDIEYSRYLRENGYELVFATDQNQKDYGCNGLNIGKGKFIVVDQATAKTIARALKSTVKLLYVDFRTVTKMYGSVHCCSQVVSRRTPQTFISPPLSVAHTPNLHGTQQLPNPEAAVHHVSQPYKYTSNIVPVQTANRVLMVAPTYFVNAKIGSDLINASVVRETRQRVLEEYALLHQHLRSQGVEVHLFCHEPYQKTPSAVFVGQWFSTHSAAELGAKHDTLVLYPLSTIEKQRQRRREIIEHGLSHYTRVIDLTACEQGQITARETTIADILATIPTLGENGYYYSGSTYPEIAPSTPTSPQQGGNSNNHTTNATSAAAAAATATANSLSKHLEFPNLVLDRVNKVAFVNLSGEKASNESVADLWAMSLDYKLVKVNVKTNTSLSQSVFIGHKFAVLCKEAFDVDEAQTIYDHLINSGKRVILVNASQMSKHCTMLSEVSNTDHTKTTLLMTEGSLSNLSDTQIEELESTVDKIININMSVFEENGGKGITYMLGGLF</sequence>
<protein>
    <submittedName>
        <fullName evidence="2">Arginine deiminase</fullName>
    </submittedName>
</protein>
<dbReference type="KEGG" id="dfa:DFA_00870"/>
<dbReference type="Pfam" id="PF02274">
    <property type="entry name" value="ADI"/>
    <property type="match status" value="1"/>
</dbReference>
<feature type="region of interest" description="Disordered" evidence="1">
    <location>
        <begin position="654"/>
        <end position="679"/>
    </location>
</feature>
<evidence type="ECO:0000313" key="2">
    <source>
        <dbReference type="EMBL" id="EGG21001.1"/>
    </source>
</evidence>
<dbReference type="OMA" id="QWMGSIH"/>
<dbReference type="RefSeq" id="XP_004358851.1">
    <property type="nucleotide sequence ID" value="XM_004358794.1"/>
</dbReference>
<feature type="compositionally biased region" description="Low complexity" evidence="1">
    <location>
        <begin position="666"/>
        <end position="679"/>
    </location>
</feature>
<dbReference type="STRING" id="1054147.F4PU75"/>
<dbReference type="AlphaFoldDB" id="F4PU75"/>
<dbReference type="PANTHER" id="PTHR47271">
    <property type="entry name" value="ARGININE DEIMINASE"/>
    <property type="match status" value="1"/>
</dbReference>
<dbReference type="GO" id="GO:0016990">
    <property type="term" value="F:arginine deiminase activity"/>
    <property type="evidence" value="ECO:0007669"/>
    <property type="project" value="TreeGrafter"/>
</dbReference>
<dbReference type="OrthoDB" id="5590314at2759"/>
<proteinExistence type="predicted"/>
<dbReference type="Pfam" id="PF19420">
    <property type="entry name" value="DDAH_eukar"/>
    <property type="match status" value="2"/>
</dbReference>
<keyword evidence="3" id="KW-1185">Reference proteome</keyword>
<dbReference type="Proteomes" id="UP000007797">
    <property type="component" value="Unassembled WGS sequence"/>
</dbReference>
<name>F4PU75_CACFS</name>
<dbReference type="EMBL" id="GL883010">
    <property type="protein sequence ID" value="EGG21001.1"/>
    <property type="molecule type" value="Genomic_DNA"/>
</dbReference>
<feature type="compositionally biased region" description="Polar residues" evidence="1">
    <location>
        <begin position="656"/>
        <end position="665"/>
    </location>
</feature>
<evidence type="ECO:0000256" key="1">
    <source>
        <dbReference type="SAM" id="MobiDB-lite"/>
    </source>
</evidence>
<dbReference type="Gene3D" id="3.75.10.10">
    <property type="entry name" value="L-arginine/glycine Amidinotransferase, Chain A"/>
    <property type="match status" value="2"/>
</dbReference>
<dbReference type="PANTHER" id="PTHR47271:SF2">
    <property type="entry name" value="ARGININE DEIMINASE"/>
    <property type="match status" value="1"/>
</dbReference>
<gene>
    <name evidence="2" type="ORF">DFA_00870</name>
</gene>
<dbReference type="GeneID" id="14873049"/>
<evidence type="ECO:0000313" key="3">
    <source>
        <dbReference type="Proteomes" id="UP000007797"/>
    </source>
</evidence>
<organism evidence="2 3">
    <name type="scientific">Cavenderia fasciculata</name>
    <name type="common">Slime mold</name>
    <name type="synonym">Dictyostelium fasciculatum</name>
    <dbReference type="NCBI Taxonomy" id="261658"/>
    <lineage>
        <taxon>Eukaryota</taxon>
        <taxon>Amoebozoa</taxon>
        <taxon>Evosea</taxon>
        <taxon>Eumycetozoa</taxon>
        <taxon>Dictyostelia</taxon>
        <taxon>Acytosteliales</taxon>
        <taxon>Cavenderiaceae</taxon>
        <taxon>Cavenderia</taxon>
    </lineage>
</organism>
<reference evidence="3" key="1">
    <citation type="journal article" date="2011" name="Genome Res.">
        <title>Phylogeny-wide analysis of social amoeba genomes highlights ancient origins for complex intercellular communication.</title>
        <authorList>
            <person name="Heidel A.J."/>
            <person name="Lawal H.M."/>
            <person name="Felder M."/>
            <person name="Schilde C."/>
            <person name="Helps N.R."/>
            <person name="Tunggal B."/>
            <person name="Rivero F."/>
            <person name="John U."/>
            <person name="Schleicher M."/>
            <person name="Eichinger L."/>
            <person name="Platzer M."/>
            <person name="Noegel A.A."/>
            <person name="Schaap P."/>
            <person name="Gloeckner G."/>
        </authorList>
    </citation>
    <scope>NUCLEOTIDE SEQUENCE [LARGE SCALE GENOMIC DNA]</scope>
    <source>
        <strain evidence="3">SH3</strain>
    </source>
</reference>